<reference evidence="1 2" key="2">
    <citation type="journal article" date="2022" name="Mol. Ecol. Resour.">
        <title>The genomes of chicory, endive, great burdock and yacon provide insights into Asteraceae paleo-polyploidization history and plant inulin production.</title>
        <authorList>
            <person name="Fan W."/>
            <person name="Wang S."/>
            <person name="Wang H."/>
            <person name="Wang A."/>
            <person name="Jiang F."/>
            <person name="Liu H."/>
            <person name="Zhao H."/>
            <person name="Xu D."/>
            <person name="Zhang Y."/>
        </authorList>
    </citation>
    <scope>NUCLEOTIDE SEQUENCE [LARGE SCALE GENOMIC DNA]</scope>
    <source>
        <strain evidence="2">cv. Niubang</strain>
    </source>
</reference>
<dbReference type="Proteomes" id="UP001055879">
    <property type="component" value="Linkage Group LG11"/>
</dbReference>
<name>A0ACB8Z2X5_ARCLA</name>
<reference evidence="2" key="1">
    <citation type="journal article" date="2022" name="Mol. Ecol. Resour.">
        <title>The genomes of chicory, endive, great burdock and yacon provide insights into Asteraceae palaeo-polyploidization history and plant inulin production.</title>
        <authorList>
            <person name="Fan W."/>
            <person name="Wang S."/>
            <person name="Wang H."/>
            <person name="Wang A."/>
            <person name="Jiang F."/>
            <person name="Liu H."/>
            <person name="Zhao H."/>
            <person name="Xu D."/>
            <person name="Zhang Y."/>
        </authorList>
    </citation>
    <scope>NUCLEOTIDE SEQUENCE [LARGE SCALE GENOMIC DNA]</scope>
    <source>
        <strain evidence="2">cv. Niubang</strain>
    </source>
</reference>
<proteinExistence type="predicted"/>
<evidence type="ECO:0000313" key="2">
    <source>
        <dbReference type="Proteomes" id="UP001055879"/>
    </source>
</evidence>
<organism evidence="1 2">
    <name type="scientific">Arctium lappa</name>
    <name type="common">Greater burdock</name>
    <name type="synonym">Lappa major</name>
    <dbReference type="NCBI Taxonomy" id="4217"/>
    <lineage>
        <taxon>Eukaryota</taxon>
        <taxon>Viridiplantae</taxon>
        <taxon>Streptophyta</taxon>
        <taxon>Embryophyta</taxon>
        <taxon>Tracheophyta</taxon>
        <taxon>Spermatophyta</taxon>
        <taxon>Magnoliopsida</taxon>
        <taxon>eudicotyledons</taxon>
        <taxon>Gunneridae</taxon>
        <taxon>Pentapetalae</taxon>
        <taxon>asterids</taxon>
        <taxon>campanulids</taxon>
        <taxon>Asterales</taxon>
        <taxon>Asteraceae</taxon>
        <taxon>Carduoideae</taxon>
        <taxon>Cardueae</taxon>
        <taxon>Arctiinae</taxon>
        <taxon>Arctium</taxon>
    </lineage>
</organism>
<protein>
    <submittedName>
        <fullName evidence="1">Uncharacterized protein</fullName>
    </submittedName>
</protein>
<accession>A0ACB8Z2X5</accession>
<gene>
    <name evidence="1" type="ORF">L6452_31515</name>
</gene>
<keyword evidence="2" id="KW-1185">Reference proteome</keyword>
<sequence>MPGSPIRENLNHSFSGQAVLQPPVPTAGGSGAYAEAATKPTIEELAAKERAEPGYCGRVKDFVFGRLNVGSIKFLGETDVRRVALESSIGFADRCFIYIMINPPAGQGFTSGTAEVPLVIAKFSSEDMSYPHIRALMNEEYRIYKGDVDRQGLEFVSYNPINTEFKHRVKYFSGSGVMGIKNQVSRRFFTGSPDDKLRVSGGGLAAVEVEVIKQFFFVVTGSFPFLACEPFDVEAMINDFAKKGKEPVTTKNDCLMASTSRDGNPNPKIHAVHPKKKGFLETHIPFLKTPLDFFKEKIPFSKKTSSADTELVVRRAGKEPVIEDNVGPKTHNFLKKYFNFRKTPEPENDIEANREKHTSEILDSTDKKFKKFLEILKSPFGGSKTNGPLNNNPNEEEEDEKCTMVTCCTSFFQLCQPPTASSGVNILTRFGQEDYDIYKRPFNKIPSHVLHGGF</sequence>
<comment type="caution">
    <text evidence="1">The sequence shown here is derived from an EMBL/GenBank/DDBJ whole genome shotgun (WGS) entry which is preliminary data.</text>
</comment>
<dbReference type="EMBL" id="CM042057">
    <property type="protein sequence ID" value="KAI3691713.1"/>
    <property type="molecule type" value="Genomic_DNA"/>
</dbReference>
<evidence type="ECO:0000313" key="1">
    <source>
        <dbReference type="EMBL" id="KAI3691713.1"/>
    </source>
</evidence>